<comment type="caution">
    <text evidence="2">The sequence shown here is derived from an EMBL/GenBank/DDBJ whole genome shotgun (WGS) entry which is preliminary data.</text>
</comment>
<sequence length="1011" mass="116864">MSRIGVPDVCKDDDLMCPYHRYSYGIMWRASKLCQSPYHDNKKPKGTHTLPADYYTKLVESELFKGNRAYQFPIGQKVCRTCLTKITSVCISKTSITMVKEDLCLTTRSSKMKAQEQINDLINTHTEFQSPSQFSECSSSSVYTDKLSLNHANQILASISNKIELLKYQIQQPIHDLSAETIRSLKRHYGSIIKEFSGFICEAIAPGQGEYLLEVFEEKLDSTTQSIVEAYHSAPSRKWKYFLLSTVSKQFNYDALQSMFNCNRYMIEKSRYILQQNHCFNLMNKNLIRRTRLEKNRLEVFFDFLFSSGLIQDVVHGTTFLRFDKGEKILVPYVVRVMMKNHIFQLYHQHCIQTCFDRPLSRSTVYRLLDVCKMQQKKTMCGLDSFVVDGNNGFDMLETIVRDLELNKNEEKNMLQLVSLSRNYLKFEYPQNVNDNNSNCATHCRLFALSHSTDRNFKAICGHTEHFMSCIKCNTLLRLLRRIATLVSNAPSSSRKDDMSNDLATAQADIMEWMFHIVRGIQQDKSKKFAMSQLNSNTGILLSDWAMKILPQSHREKMDDWFGKKGISLHVDVLFYMDTNNQLKKNTYFTVLDRCLQDMSSVLCVFEHVLNQIKTDIPNLTNLYTRSDNAGCYSGTATILARRMLCEGVDIQLKRTDFSEPQRGKDQADRDIAVAKSCLKSYTNRGGNLINAQSVKQALDESFGNLPNCKTSVIAVEESKCLLPKVKIEGITKYHSISFDKDFITFWQYFDIGIGKSKKWTNCGCTLYTTYLIINGIFCSTDSCLASFDNEQQLIEHEQNSEHVYNEESSLSTMDRCRYLYVDHLKGARLLEEACNKKAIQSLRNSNDIVDGKHDNDLFPHIFFSPGYAIRRRQKTTKMTNDQRDFFKKLFYRGHDTGKKVSIEKAYEEMRSALKPDHTKLFSIDQCLTKNQIRSLFSRLTKGETTERRNKVMNRPDDNSCTTDDEDAAEEYFKIQQQQEWEDIKCDEIENAINCCSEDELDMGEMTNSKY</sequence>
<evidence type="ECO:0000313" key="2">
    <source>
        <dbReference type="EMBL" id="CAF1648005.1"/>
    </source>
</evidence>
<dbReference type="PROSITE" id="PS00028">
    <property type="entry name" value="ZINC_FINGER_C2H2_1"/>
    <property type="match status" value="1"/>
</dbReference>
<dbReference type="PANTHER" id="PTHR33845">
    <property type="entry name" value="C2H2-TYPE DOMAIN-CONTAINING PROTEIN"/>
    <property type="match status" value="1"/>
</dbReference>
<organism evidence="2 3">
    <name type="scientific">Adineta ricciae</name>
    <name type="common">Rotifer</name>
    <dbReference type="NCBI Taxonomy" id="249248"/>
    <lineage>
        <taxon>Eukaryota</taxon>
        <taxon>Metazoa</taxon>
        <taxon>Spiralia</taxon>
        <taxon>Gnathifera</taxon>
        <taxon>Rotifera</taxon>
        <taxon>Eurotatoria</taxon>
        <taxon>Bdelloidea</taxon>
        <taxon>Adinetida</taxon>
        <taxon>Adinetidae</taxon>
        <taxon>Adineta</taxon>
    </lineage>
</organism>
<evidence type="ECO:0000313" key="3">
    <source>
        <dbReference type="Proteomes" id="UP000663828"/>
    </source>
</evidence>
<feature type="domain" description="C2H2-type" evidence="1">
    <location>
        <begin position="779"/>
        <end position="803"/>
    </location>
</feature>
<name>A0A816ECG8_ADIRI</name>
<proteinExistence type="predicted"/>
<reference evidence="2" key="1">
    <citation type="submission" date="2021-02" db="EMBL/GenBank/DDBJ databases">
        <authorList>
            <person name="Nowell W R."/>
        </authorList>
    </citation>
    <scope>NUCLEOTIDE SEQUENCE</scope>
</reference>
<evidence type="ECO:0000259" key="1">
    <source>
        <dbReference type="PROSITE" id="PS00028"/>
    </source>
</evidence>
<protein>
    <recommendedName>
        <fullName evidence="1">C2H2-type domain-containing protein</fullName>
    </recommendedName>
</protein>
<dbReference type="EMBL" id="CAJNOR010009772">
    <property type="protein sequence ID" value="CAF1648005.1"/>
    <property type="molecule type" value="Genomic_DNA"/>
</dbReference>
<gene>
    <name evidence="2" type="ORF">XAT740_LOCUS54453</name>
</gene>
<accession>A0A816ECG8</accession>
<keyword evidence="3" id="KW-1185">Reference proteome</keyword>
<dbReference type="AlphaFoldDB" id="A0A816ECG8"/>
<dbReference type="InterPro" id="IPR013087">
    <property type="entry name" value="Znf_C2H2_type"/>
</dbReference>
<dbReference type="Proteomes" id="UP000663828">
    <property type="component" value="Unassembled WGS sequence"/>
</dbReference>
<dbReference type="PANTHER" id="PTHR33845:SF1">
    <property type="entry name" value="C2H2-TYPE DOMAIN-CONTAINING PROTEIN"/>
    <property type="match status" value="1"/>
</dbReference>